<proteinExistence type="predicted"/>
<feature type="compositionally biased region" description="Basic and acidic residues" evidence="1">
    <location>
        <begin position="464"/>
        <end position="482"/>
    </location>
</feature>
<evidence type="ECO:0000313" key="5">
    <source>
        <dbReference type="Proteomes" id="UP001152320"/>
    </source>
</evidence>
<comment type="caution">
    <text evidence="4">The sequence shown here is derived from an EMBL/GenBank/DDBJ whole genome shotgun (WGS) entry which is preliminary data.</text>
</comment>
<keyword evidence="2" id="KW-0812">Transmembrane</keyword>
<keyword evidence="5" id="KW-1185">Reference proteome</keyword>
<feature type="compositionally biased region" description="Basic and acidic residues" evidence="1">
    <location>
        <begin position="432"/>
        <end position="452"/>
    </location>
</feature>
<feature type="region of interest" description="Disordered" evidence="1">
    <location>
        <begin position="332"/>
        <end position="365"/>
    </location>
</feature>
<dbReference type="EMBL" id="JAIZAY010000013">
    <property type="protein sequence ID" value="KAJ8031334.1"/>
    <property type="molecule type" value="Genomic_DNA"/>
</dbReference>
<feature type="signal peptide" evidence="3">
    <location>
        <begin position="1"/>
        <end position="21"/>
    </location>
</feature>
<accession>A0A9Q1H2S1</accession>
<feature type="transmembrane region" description="Helical" evidence="2">
    <location>
        <begin position="271"/>
        <end position="297"/>
    </location>
</feature>
<keyword evidence="2" id="KW-1133">Transmembrane helix</keyword>
<name>A0A9Q1H2S1_HOLLE</name>
<gene>
    <name evidence="4" type="ORF">HOLleu_28034</name>
</gene>
<keyword evidence="3" id="KW-0732">Signal</keyword>
<evidence type="ECO:0000256" key="2">
    <source>
        <dbReference type="SAM" id="Phobius"/>
    </source>
</evidence>
<evidence type="ECO:0000256" key="1">
    <source>
        <dbReference type="SAM" id="MobiDB-lite"/>
    </source>
</evidence>
<evidence type="ECO:0000256" key="3">
    <source>
        <dbReference type="SAM" id="SignalP"/>
    </source>
</evidence>
<feature type="region of interest" description="Disordered" evidence="1">
    <location>
        <begin position="399"/>
        <end position="497"/>
    </location>
</feature>
<feature type="compositionally biased region" description="Polar residues" evidence="1">
    <location>
        <begin position="399"/>
        <end position="411"/>
    </location>
</feature>
<evidence type="ECO:0000313" key="4">
    <source>
        <dbReference type="EMBL" id="KAJ8031334.1"/>
    </source>
</evidence>
<feature type="compositionally biased region" description="Low complexity" evidence="1">
    <location>
        <begin position="333"/>
        <end position="344"/>
    </location>
</feature>
<organism evidence="4 5">
    <name type="scientific">Holothuria leucospilota</name>
    <name type="common">Black long sea cucumber</name>
    <name type="synonym">Mertensiothuria leucospilota</name>
    <dbReference type="NCBI Taxonomy" id="206669"/>
    <lineage>
        <taxon>Eukaryota</taxon>
        <taxon>Metazoa</taxon>
        <taxon>Echinodermata</taxon>
        <taxon>Eleutherozoa</taxon>
        <taxon>Echinozoa</taxon>
        <taxon>Holothuroidea</taxon>
        <taxon>Aspidochirotacea</taxon>
        <taxon>Aspidochirotida</taxon>
        <taxon>Holothuriidae</taxon>
        <taxon>Holothuria</taxon>
    </lineage>
</organism>
<keyword evidence="2" id="KW-0472">Membrane</keyword>
<dbReference type="AlphaFoldDB" id="A0A9Q1H2S1"/>
<feature type="chain" id="PRO_5040125178" description="Ig-like domain-containing protein" evidence="3">
    <location>
        <begin position="22"/>
        <end position="497"/>
    </location>
</feature>
<feature type="compositionally biased region" description="Basic and acidic residues" evidence="1">
    <location>
        <begin position="354"/>
        <end position="365"/>
    </location>
</feature>
<protein>
    <recommendedName>
        <fullName evidence="6">Ig-like domain-containing protein</fullName>
    </recommendedName>
</protein>
<sequence>MISLLKLVLIFLTVFKSQSNAQNLVFELLDSEVNEVIFVGERDIVLNCSVRCVTNAVITIKSEESLIVMSAINVGYLEYNIEEVLLGDNGEYSCTVSYFDVYTGLNVTEIKTLHLNFKEEGPQCFRNGTVGEPFQVGDLLLMSCYCLEDDGCKWTSTIVGTGQAVSLESVNKTYRGKKIQRILKEYTIFTNTNTRYDCFKPLEVSSKFCSIGPQESSSEDTVVNSVPSNNTRSSKQIDCDMFQASNIPTMQPTKSDFISTTASNAGGLDPFLIGITTGGIGIFILLVLLVVCIGLKLGRLNKTHIKKHTDSEGHMYSNAAFDGHNGINGDLGSKNYSSKSQMSSVYDLPPMGKNHPDKPSEQDYYADVKKSGNGHVLYDFPPEGQDDYSYRERNGLSSNEAFSTISQSTATRGDKSSSHGNDSDLGYLYSQIDKKSGMSREKHRKNPDLEHVEGEEEFAQLYAKVDKNRRSYPKDASEKKVEQNNGIGDLYAEIDQR</sequence>
<evidence type="ECO:0008006" key="6">
    <source>
        <dbReference type="Google" id="ProtNLM"/>
    </source>
</evidence>
<reference evidence="4" key="1">
    <citation type="submission" date="2021-10" db="EMBL/GenBank/DDBJ databases">
        <title>Tropical sea cucumber genome reveals ecological adaptation and Cuvierian tubules defense mechanism.</title>
        <authorList>
            <person name="Chen T."/>
        </authorList>
    </citation>
    <scope>NUCLEOTIDE SEQUENCE</scope>
    <source>
        <strain evidence="4">Nanhai2018</strain>
        <tissue evidence="4">Muscle</tissue>
    </source>
</reference>
<dbReference type="Proteomes" id="UP001152320">
    <property type="component" value="Chromosome 13"/>
</dbReference>